<proteinExistence type="predicted"/>
<gene>
    <name evidence="1" type="ORF">FM996_00615</name>
</gene>
<comment type="caution">
    <text evidence="1">The sequence shown here is derived from an EMBL/GenBank/DDBJ whole genome shotgun (WGS) entry which is preliminary data.</text>
</comment>
<protein>
    <submittedName>
        <fullName evidence="1">Uncharacterized protein</fullName>
    </submittedName>
</protein>
<name>A0A549T915_METSR</name>
<evidence type="ECO:0000313" key="2">
    <source>
        <dbReference type="Proteomes" id="UP000316781"/>
    </source>
</evidence>
<dbReference type="AlphaFoldDB" id="A0A549T915"/>
<dbReference type="EMBL" id="VJMF01000002">
    <property type="protein sequence ID" value="TRL38364.1"/>
    <property type="molecule type" value="Genomic_DNA"/>
</dbReference>
<sequence>MKLKFSVWRDFAPDKTLLVRFGPTRDQQIVSSDGDLLQEIYSWHMLEDPFGGVSGEGDRTHLRELLFDRFDAARPPAERRFSALQDFFVEADRIIAAGSAEWTISQQTLCDDDEAPHRLNPLLALKLHLEWLRSSFADQPGISVLVR</sequence>
<evidence type="ECO:0000313" key="1">
    <source>
        <dbReference type="EMBL" id="TRL38364.1"/>
    </source>
</evidence>
<accession>A0A549T915</accession>
<organism evidence="1 2">
    <name type="scientific">Methylosinus sporium</name>
    <dbReference type="NCBI Taxonomy" id="428"/>
    <lineage>
        <taxon>Bacteria</taxon>
        <taxon>Pseudomonadati</taxon>
        <taxon>Pseudomonadota</taxon>
        <taxon>Alphaproteobacteria</taxon>
        <taxon>Hyphomicrobiales</taxon>
        <taxon>Methylocystaceae</taxon>
        <taxon>Methylosinus</taxon>
    </lineage>
</organism>
<reference evidence="1 2" key="1">
    <citation type="submission" date="2019-07" db="EMBL/GenBank/DDBJ databases">
        <title>Ln-dependent methylotrophs.</title>
        <authorList>
            <person name="Tani A."/>
        </authorList>
    </citation>
    <scope>NUCLEOTIDE SEQUENCE [LARGE SCALE GENOMIC DNA]</scope>
    <source>
        <strain evidence="1 2">SM89A</strain>
    </source>
</reference>
<dbReference type="Proteomes" id="UP000316781">
    <property type="component" value="Unassembled WGS sequence"/>
</dbReference>